<dbReference type="EMBL" id="CVRI01000021">
    <property type="protein sequence ID" value="CRK91739.1"/>
    <property type="molecule type" value="Genomic_DNA"/>
</dbReference>
<evidence type="ECO:0000256" key="8">
    <source>
        <dbReference type="RuleBase" id="RU003857"/>
    </source>
</evidence>
<reference evidence="12 13" key="1">
    <citation type="submission" date="2015-04" db="EMBL/GenBank/DDBJ databases">
        <authorList>
            <person name="Syromyatnikov M.Y."/>
            <person name="Popov V.N."/>
        </authorList>
    </citation>
    <scope>NUCLEOTIDE SEQUENCE [LARGE SCALE GENOMIC DNA]</scope>
</reference>
<keyword evidence="5 8" id="KW-0406">Ion transport</keyword>
<evidence type="ECO:0000256" key="3">
    <source>
        <dbReference type="ARBA" id="ARBA00022692"/>
    </source>
</evidence>
<evidence type="ECO:0000256" key="6">
    <source>
        <dbReference type="ARBA" id="ARBA00023136"/>
    </source>
</evidence>
<dbReference type="InterPro" id="IPR013099">
    <property type="entry name" value="K_chnl_dom"/>
</dbReference>
<organism evidence="12 13">
    <name type="scientific">Clunio marinus</name>
    <dbReference type="NCBI Taxonomy" id="568069"/>
    <lineage>
        <taxon>Eukaryota</taxon>
        <taxon>Metazoa</taxon>
        <taxon>Ecdysozoa</taxon>
        <taxon>Arthropoda</taxon>
        <taxon>Hexapoda</taxon>
        <taxon>Insecta</taxon>
        <taxon>Pterygota</taxon>
        <taxon>Neoptera</taxon>
        <taxon>Endopterygota</taxon>
        <taxon>Diptera</taxon>
        <taxon>Nematocera</taxon>
        <taxon>Chironomoidea</taxon>
        <taxon>Chironomidae</taxon>
        <taxon>Clunio</taxon>
    </lineage>
</organism>
<dbReference type="Proteomes" id="UP000183832">
    <property type="component" value="Unassembled WGS sequence"/>
</dbReference>
<evidence type="ECO:0000256" key="7">
    <source>
        <dbReference type="ARBA" id="ARBA00023303"/>
    </source>
</evidence>
<dbReference type="GO" id="GO:0015271">
    <property type="term" value="F:outward rectifier potassium channel activity"/>
    <property type="evidence" value="ECO:0007669"/>
    <property type="project" value="TreeGrafter"/>
</dbReference>
<gene>
    <name evidence="12" type="ORF">CLUMA_CG005373</name>
</gene>
<proteinExistence type="inferred from homology"/>
<evidence type="ECO:0000256" key="10">
    <source>
        <dbReference type="SAM" id="Phobius"/>
    </source>
</evidence>
<evidence type="ECO:0000313" key="12">
    <source>
        <dbReference type="EMBL" id="CRK91739.1"/>
    </source>
</evidence>
<keyword evidence="7 8" id="KW-0407">Ion channel</keyword>
<evidence type="ECO:0000256" key="5">
    <source>
        <dbReference type="ARBA" id="ARBA00023065"/>
    </source>
</evidence>
<evidence type="ECO:0000256" key="9">
    <source>
        <dbReference type="SAM" id="MobiDB-lite"/>
    </source>
</evidence>
<keyword evidence="13" id="KW-1185">Reference proteome</keyword>
<feature type="domain" description="Potassium channel" evidence="11">
    <location>
        <begin position="122"/>
        <end position="180"/>
    </location>
</feature>
<evidence type="ECO:0000256" key="4">
    <source>
        <dbReference type="ARBA" id="ARBA00022989"/>
    </source>
</evidence>
<dbReference type="InterPro" id="IPR003280">
    <property type="entry name" value="2pore_dom_K_chnl"/>
</dbReference>
<feature type="region of interest" description="Disordered" evidence="9">
    <location>
        <begin position="210"/>
        <end position="235"/>
    </location>
</feature>
<keyword evidence="4 10" id="KW-1133">Transmembrane helix</keyword>
<protein>
    <submittedName>
        <fullName evidence="12">CLUMA_CG005373, isoform A</fullName>
    </submittedName>
</protein>
<feature type="compositionally biased region" description="Low complexity" evidence="9">
    <location>
        <begin position="223"/>
        <end position="234"/>
    </location>
</feature>
<feature type="transmembrane region" description="Helical" evidence="10">
    <location>
        <begin position="125"/>
        <end position="143"/>
    </location>
</feature>
<evidence type="ECO:0000256" key="1">
    <source>
        <dbReference type="ARBA" id="ARBA00004141"/>
    </source>
</evidence>
<dbReference type="Gene3D" id="1.10.287.70">
    <property type="match status" value="1"/>
</dbReference>
<dbReference type="PRINTS" id="PR01333">
    <property type="entry name" value="2POREKCHANEL"/>
</dbReference>
<dbReference type="PANTHER" id="PTHR11003">
    <property type="entry name" value="POTASSIUM CHANNEL, SUBFAMILY K"/>
    <property type="match status" value="1"/>
</dbReference>
<feature type="transmembrane region" description="Helical" evidence="10">
    <location>
        <begin position="321"/>
        <end position="344"/>
    </location>
</feature>
<keyword evidence="2 8" id="KW-0813">Transport</keyword>
<dbReference type="SUPFAM" id="SSF81324">
    <property type="entry name" value="Voltage-gated potassium channels"/>
    <property type="match status" value="2"/>
</dbReference>
<feature type="transmembrane region" description="Helical" evidence="10">
    <location>
        <begin position="286"/>
        <end position="309"/>
    </location>
</feature>
<comment type="similarity">
    <text evidence="8">Belongs to the two pore domain potassium channel (TC 1.A.1.8) family.</text>
</comment>
<evidence type="ECO:0000313" key="13">
    <source>
        <dbReference type="Proteomes" id="UP000183832"/>
    </source>
</evidence>
<evidence type="ECO:0000259" key="11">
    <source>
        <dbReference type="Pfam" id="PF07885"/>
    </source>
</evidence>
<feature type="domain" description="Potassium channel" evidence="11">
    <location>
        <begin position="262"/>
        <end position="348"/>
    </location>
</feature>
<dbReference type="GO" id="GO:0030322">
    <property type="term" value="P:stabilization of membrane potential"/>
    <property type="evidence" value="ECO:0007669"/>
    <property type="project" value="TreeGrafter"/>
</dbReference>
<name>A0A1J1HUR2_9DIPT</name>
<dbReference type="GO" id="GO:0005886">
    <property type="term" value="C:plasma membrane"/>
    <property type="evidence" value="ECO:0007669"/>
    <property type="project" value="TreeGrafter"/>
</dbReference>
<dbReference type="STRING" id="568069.A0A1J1HUR2"/>
<sequence>MERKRSIRRRPKPPFERAKDHCRAFTAFMFSNVGITFLVVLYTIAGSFMFIAIEGGEAGKRKETADKERNETLTRLWEISCCDQNVYLHNKTIYISAVASEIKSYQSKLIERQRKGTVEGDESQWSFSGAFLFSLTVITTIGYGNIAPATDLGKVATIFYAIIGMPLFLLYLSNIGDILAKSFKWIYAKCFLCRICPNIARRRLAREKHKERLRQNDGEDPSESGGSESGSASSYTNDSEIEMEIKQDPQTVTVPITVCISIMIGYILLGASLFKAWEKWDYLDGSYFCFISLSSIGFGDLVPGAALKFNTSVKSYNVVELSFIFCSVYLLLGMALIAMCFNLMQEQVIYKLTNLKKCASQCFKCKR</sequence>
<feature type="transmembrane region" description="Helical" evidence="10">
    <location>
        <begin position="155"/>
        <end position="173"/>
    </location>
</feature>
<feature type="transmembrane region" description="Helical" evidence="10">
    <location>
        <begin position="252"/>
        <end position="274"/>
    </location>
</feature>
<dbReference type="GO" id="GO:0022841">
    <property type="term" value="F:potassium ion leak channel activity"/>
    <property type="evidence" value="ECO:0007669"/>
    <property type="project" value="TreeGrafter"/>
</dbReference>
<evidence type="ECO:0000256" key="2">
    <source>
        <dbReference type="ARBA" id="ARBA00022448"/>
    </source>
</evidence>
<accession>A0A1J1HUR2</accession>
<keyword evidence="6 10" id="KW-0472">Membrane</keyword>
<keyword evidence="3 8" id="KW-0812">Transmembrane</keyword>
<dbReference type="PANTHER" id="PTHR11003:SF352">
    <property type="entry name" value="BCDNA.GH04802-RELATED"/>
    <property type="match status" value="1"/>
</dbReference>
<comment type="subcellular location">
    <subcellularLocation>
        <location evidence="1">Membrane</location>
        <topology evidence="1">Multi-pass membrane protein</topology>
    </subcellularLocation>
</comment>
<dbReference type="Pfam" id="PF07885">
    <property type="entry name" value="Ion_trans_2"/>
    <property type="match status" value="2"/>
</dbReference>
<dbReference type="AlphaFoldDB" id="A0A1J1HUR2"/>
<feature type="transmembrane region" description="Helical" evidence="10">
    <location>
        <begin position="27"/>
        <end position="53"/>
    </location>
</feature>
<dbReference type="OrthoDB" id="297496at2759"/>